<dbReference type="Pfam" id="PF00903">
    <property type="entry name" value="Glyoxalase"/>
    <property type="match status" value="2"/>
</dbReference>
<evidence type="ECO:0000313" key="4">
    <source>
        <dbReference type="Proteomes" id="UP001183410"/>
    </source>
</evidence>
<dbReference type="RefSeq" id="WP_311668379.1">
    <property type="nucleotide sequence ID" value="NZ_JAVREO010000010.1"/>
</dbReference>
<dbReference type="PANTHER" id="PTHR43048:SF3">
    <property type="entry name" value="METHYLMALONYL-COA EPIMERASE, MITOCHONDRIAL"/>
    <property type="match status" value="1"/>
</dbReference>
<dbReference type="Gene3D" id="3.10.180.10">
    <property type="entry name" value="2,3-Dihydroxybiphenyl 1,2-Dioxygenase, domain 1"/>
    <property type="match status" value="2"/>
</dbReference>
<dbReference type="PANTHER" id="PTHR43048">
    <property type="entry name" value="METHYLMALONYL-COA EPIMERASE"/>
    <property type="match status" value="1"/>
</dbReference>
<evidence type="ECO:0000256" key="1">
    <source>
        <dbReference type="ARBA" id="ARBA00022723"/>
    </source>
</evidence>
<comment type="caution">
    <text evidence="3">The sequence shown here is derived from an EMBL/GenBank/DDBJ whole genome shotgun (WGS) entry which is preliminary data.</text>
</comment>
<dbReference type="Proteomes" id="UP001183410">
    <property type="component" value="Unassembled WGS sequence"/>
</dbReference>
<dbReference type="InterPro" id="IPR004360">
    <property type="entry name" value="Glyas_Fos-R_dOase_dom"/>
</dbReference>
<dbReference type="EMBL" id="JAVREO010000010">
    <property type="protein sequence ID" value="MDT0268295.1"/>
    <property type="molecule type" value="Genomic_DNA"/>
</dbReference>
<name>A0ABU2JTJ6_9ACTN</name>
<keyword evidence="4" id="KW-1185">Reference proteome</keyword>
<evidence type="ECO:0000313" key="3">
    <source>
        <dbReference type="EMBL" id="MDT0268295.1"/>
    </source>
</evidence>
<keyword evidence="1" id="KW-0479">Metal-binding</keyword>
<organism evidence="3 4">
    <name type="scientific">Streptomyces chisholmiae</name>
    <dbReference type="NCBI Taxonomy" id="3075540"/>
    <lineage>
        <taxon>Bacteria</taxon>
        <taxon>Bacillati</taxon>
        <taxon>Actinomycetota</taxon>
        <taxon>Actinomycetes</taxon>
        <taxon>Kitasatosporales</taxon>
        <taxon>Streptomycetaceae</taxon>
        <taxon>Streptomyces</taxon>
    </lineage>
</organism>
<feature type="domain" description="VOC" evidence="2">
    <location>
        <begin position="14"/>
        <end position="142"/>
    </location>
</feature>
<gene>
    <name evidence="3" type="ORF">RM844_18595</name>
</gene>
<accession>A0ABU2JTJ6</accession>
<protein>
    <submittedName>
        <fullName evidence="3">VOC family protein</fullName>
    </submittedName>
</protein>
<evidence type="ECO:0000259" key="2">
    <source>
        <dbReference type="PROSITE" id="PS51819"/>
    </source>
</evidence>
<reference evidence="4" key="1">
    <citation type="submission" date="2023-07" db="EMBL/GenBank/DDBJ databases">
        <title>30 novel species of actinomycetes from the DSMZ collection.</title>
        <authorList>
            <person name="Nouioui I."/>
        </authorList>
    </citation>
    <scope>NUCLEOTIDE SEQUENCE [LARGE SCALE GENOMIC DNA]</scope>
    <source>
        <strain evidence="4">DSM 44915</strain>
    </source>
</reference>
<dbReference type="InterPro" id="IPR029068">
    <property type="entry name" value="Glyas_Bleomycin-R_OHBP_Dase"/>
</dbReference>
<dbReference type="InterPro" id="IPR051785">
    <property type="entry name" value="MMCE/EMCE_epimerase"/>
</dbReference>
<dbReference type="InterPro" id="IPR037523">
    <property type="entry name" value="VOC_core"/>
</dbReference>
<dbReference type="PROSITE" id="PS51819">
    <property type="entry name" value="VOC"/>
    <property type="match status" value="1"/>
</dbReference>
<dbReference type="SUPFAM" id="SSF54593">
    <property type="entry name" value="Glyoxalase/Bleomycin resistance protein/Dihydroxybiphenyl dioxygenase"/>
    <property type="match status" value="2"/>
</dbReference>
<proteinExistence type="predicted"/>
<sequence>MPHTSGATSGTSPGMAYVEIGVSDAERSLDFYRGVLGLRPVDAAPEPPAADTHWLSAGAALVKLVVRADEPAAGGPLGGWLGDDLQRGLRHFGLKVGDVHRQAERLRSAGVRFTLEPVAAVGDVNLAFFTDPDGTLLEIIDGHLTYHEVATPELAARERRSAEARPATAGPAFDHVAITAAELDTTLAYYRDQLGYPVIGRLVHDQDPRGFVIDYLQAGDAVLEVFSFTEATRPAPDPALDRRGLRALGLAAETGRDIDPDGVPLRQVAVR</sequence>